<dbReference type="GO" id="GO:0016114">
    <property type="term" value="P:terpenoid biosynthetic process"/>
    <property type="evidence" value="ECO:0007669"/>
    <property type="project" value="UniProtKB-UniRule"/>
</dbReference>
<dbReference type="PIRSF" id="PIRSF010376">
    <property type="entry name" value="IspE"/>
    <property type="match status" value="1"/>
</dbReference>
<reference evidence="14" key="1">
    <citation type="submission" date="2017-02" db="EMBL/GenBank/DDBJ databases">
        <authorList>
            <person name="Varghese N."/>
            <person name="Submissions S."/>
        </authorList>
    </citation>
    <scope>NUCLEOTIDE SEQUENCE [LARGE SCALE GENOMIC DNA]</scope>
    <source>
        <strain evidence="14">DSM 3072</strain>
    </source>
</reference>
<dbReference type="HAMAP" id="MF_00061">
    <property type="entry name" value="IspE"/>
    <property type="match status" value="1"/>
</dbReference>
<dbReference type="InterPro" id="IPR004424">
    <property type="entry name" value="IspE"/>
</dbReference>
<feature type="active site" evidence="10">
    <location>
        <position position="134"/>
    </location>
</feature>
<feature type="domain" description="GHMP kinase N-terminal" evidence="11">
    <location>
        <begin position="64"/>
        <end position="141"/>
    </location>
</feature>
<dbReference type="InterPro" id="IPR020568">
    <property type="entry name" value="Ribosomal_Su5_D2-typ_SF"/>
</dbReference>
<evidence type="ECO:0000256" key="7">
    <source>
        <dbReference type="ARBA" id="ARBA00022840"/>
    </source>
</evidence>
<comment type="similarity">
    <text evidence="1 10">Belongs to the GHMP kinase family. IspE subfamily.</text>
</comment>
<evidence type="ECO:0000313" key="13">
    <source>
        <dbReference type="EMBL" id="SKA70541.1"/>
    </source>
</evidence>
<evidence type="ECO:0000313" key="14">
    <source>
        <dbReference type="Proteomes" id="UP000242432"/>
    </source>
</evidence>
<dbReference type="RefSeq" id="WP_078929597.1">
    <property type="nucleotide sequence ID" value="NZ_FUXX01000073.1"/>
</dbReference>
<accession>A0A1T4W1D1</accession>
<dbReference type="GO" id="GO:0005524">
    <property type="term" value="F:ATP binding"/>
    <property type="evidence" value="ECO:0007669"/>
    <property type="project" value="UniProtKB-UniRule"/>
</dbReference>
<feature type="active site" evidence="10">
    <location>
        <position position="10"/>
    </location>
</feature>
<keyword evidence="6 10" id="KW-0418">Kinase</keyword>
<dbReference type="GO" id="GO:0050515">
    <property type="term" value="F:4-(cytidine 5'-diphospho)-2-C-methyl-D-erythritol kinase activity"/>
    <property type="evidence" value="ECO:0007669"/>
    <property type="project" value="UniProtKB-UniRule"/>
</dbReference>
<comment type="pathway">
    <text evidence="10">Isoprenoid biosynthesis; isopentenyl diphosphate biosynthesis via DXP pathway; isopentenyl diphosphate from 1-deoxy-D-xylulose 5-phosphate: step 3/6.</text>
</comment>
<dbReference type="PANTHER" id="PTHR43527:SF2">
    <property type="entry name" value="4-DIPHOSPHOCYTIDYL-2-C-METHYL-D-ERYTHRITOL KINASE, CHLOROPLASTIC"/>
    <property type="match status" value="1"/>
</dbReference>
<dbReference type="UniPathway" id="UPA00056">
    <property type="reaction ID" value="UER00094"/>
</dbReference>
<dbReference type="InterPro" id="IPR006204">
    <property type="entry name" value="GHMP_kinase_N_dom"/>
</dbReference>
<dbReference type="InterPro" id="IPR013750">
    <property type="entry name" value="GHMP_kinase_C_dom"/>
</dbReference>
<evidence type="ECO:0000256" key="5">
    <source>
        <dbReference type="ARBA" id="ARBA00022741"/>
    </source>
</evidence>
<sequence>MKYSFLSPCKLNLFLYITGKREDGYHNLQTLFVVLDYGDMMHFEVTSDEKVELTTDFGFDVKKNLIYRAAKLLQDRYGCKKGVTISIDKILPQGGGLGGGSANAATTLLVLNKLWELNLSEEELIELGAGLGADVPIFIKGTTCFAEGIGEKLLEIEYPQKYYLVVTPDCSVPTAKLFTSDKLKKDSPKRTLDELLSTPYENCFTPVVIGEFPLVKELLDKLSAYGKSFMSGSGSSCFAEFDEKESAIKAQQEFIKEGYRCFVAKSVKKASVLTDLDKL</sequence>
<dbReference type="EMBL" id="FUXX01000073">
    <property type="protein sequence ID" value="SKA70541.1"/>
    <property type="molecule type" value="Genomic_DNA"/>
</dbReference>
<evidence type="ECO:0000256" key="8">
    <source>
        <dbReference type="ARBA" id="ARBA00023229"/>
    </source>
</evidence>
<dbReference type="Gene3D" id="3.30.230.10">
    <property type="match status" value="1"/>
</dbReference>
<name>A0A1T4W1D1_9GAMM</name>
<dbReference type="AlphaFoldDB" id="A0A1T4W1D1"/>
<evidence type="ECO:0000256" key="4">
    <source>
        <dbReference type="ARBA" id="ARBA00022679"/>
    </source>
</evidence>
<dbReference type="SUPFAM" id="SSF55060">
    <property type="entry name" value="GHMP Kinase, C-terminal domain"/>
    <property type="match status" value="1"/>
</dbReference>
<dbReference type="STRING" id="83771.SAMN02910357_02478"/>
<feature type="domain" description="GHMP kinase C-terminal" evidence="12">
    <location>
        <begin position="192"/>
        <end position="258"/>
    </location>
</feature>
<keyword evidence="5 10" id="KW-0547">Nucleotide-binding</keyword>
<gene>
    <name evidence="10" type="primary">ispE</name>
    <name evidence="13" type="ORF">SAMN02745213_02337</name>
</gene>
<evidence type="ECO:0000256" key="6">
    <source>
        <dbReference type="ARBA" id="ARBA00022777"/>
    </source>
</evidence>
<dbReference type="InterPro" id="IPR036554">
    <property type="entry name" value="GHMP_kinase_C_sf"/>
</dbReference>
<dbReference type="Gene3D" id="3.30.70.890">
    <property type="entry name" value="GHMP kinase, C-terminal domain"/>
    <property type="match status" value="1"/>
</dbReference>
<evidence type="ECO:0000256" key="3">
    <source>
        <dbReference type="ARBA" id="ARBA00017473"/>
    </source>
</evidence>
<evidence type="ECO:0000256" key="1">
    <source>
        <dbReference type="ARBA" id="ARBA00009684"/>
    </source>
</evidence>
<protein>
    <recommendedName>
        <fullName evidence="3 10">4-diphosphocytidyl-2-C-methyl-D-erythritol kinase</fullName>
        <shortName evidence="10">CMK</shortName>
        <ecNumber evidence="2 10">2.7.1.148</ecNumber>
    </recommendedName>
    <alternativeName>
        <fullName evidence="9 10">4-(cytidine-5'-diphospho)-2-C-methyl-D-erythritol kinase</fullName>
    </alternativeName>
</protein>
<dbReference type="Pfam" id="PF08544">
    <property type="entry name" value="GHMP_kinases_C"/>
    <property type="match status" value="1"/>
</dbReference>
<keyword evidence="14" id="KW-1185">Reference proteome</keyword>
<evidence type="ECO:0000259" key="12">
    <source>
        <dbReference type="Pfam" id="PF08544"/>
    </source>
</evidence>
<organism evidence="13 14">
    <name type="scientific">Succinivibrio dextrinosolvens DSM 3072</name>
    <dbReference type="NCBI Taxonomy" id="1123324"/>
    <lineage>
        <taxon>Bacteria</taxon>
        <taxon>Pseudomonadati</taxon>
        <taxon>Pseudomonadota</taxon>
        <taxon>Gammaproteobacteria</taxon>
        <taxon>Aeromonadales</taxon>
        <taxon>Succinivibrionaceae</taxon>
        <taxon>Succinivibrio</taxon>
    </lineage>
</organism>
<evidence type="ECO:0000256" key="10">
    <source>
        <dbReference type="HAMAP-Rule" id="MF_00061"/>
    </source>
</evidence>
<keyword evidence="8 10" id="KW-0414">Isoprene biosynthesis</keyword>
<comment type="function">
    <text evidence="10">Catalyzes the phosphorylation of the position 2 hydroxy group of 4-diphosphocytidyl-2C-methyl-D-erythritol.</text>
</comment>
<proteinExistence type="inferred from homology"/>
<dbReference type="NCBIfam" id="TIGR00154">
    <property type="entry name" value="ispE"/>
    <property type="match status" value="1"/>
</dbReference>
<keyword evidence="4 10" id="KW-0808">Transferase</keyword>
<dbReference type="EC" id="2.7.1.148" evidence="2 10"/>
<keyword evidence="7 10" id="KW-0067">ATP-binding</keyword>
<dbReference type="Pfam" id="PF00288">
    <property type="entry name" value="GHMP_kinases_N"/>
    <property type="match status" value="1"/>
</dbReference>
<dbReference type="Proteomes" id="UP000242432">
    <property type="component" value="Unassembled WGS sequence"/>
</dbReference>
<dbReference type="SUPFAM" id="SSF54211">
    <property type="entry name" value="Ribosomal protein S5 domain 2-like"/>
    <property type="match status" value="1"/>
</dbReference>
<evidence type="ECO:0000259" key="11">
    <source>
        <dbReference type="Pfam" id="PF00288"/>
    </source>
</evidence>
<dbReference type="GO" id="GO:0019288">
    <property type="term" value="P:isopentenyl diphosphate biosynthetic process, methylerythritol 4-phosphate pathway"/>
    <property type="evidence" value="ECO:0007669"/>
    <property type="project" value="UniProtKB-UniRule"/>
</dbReference>
<feature type="binding site" evidence="10">
    <location>
        <begin position="92"/>
        <end position="102"/>
    </location>
    <ligand>
        <name>ATP</name>
        <dbReference type="ChEBI" id="CHEBI:30616"/>
    </ligand>
</feature>
<dbReference type="InterPro" id="IPR014721">
    <property type="entry name" value="Ribsml_uS5_D2-typ_fold_subgr"/>
</dbReference>
<comment type="catalytic activity">
    <reaction evidence="10">
        <text>4-CDP-2-C-methyl-D-erythritol + ATP = 4-CDP-2-C-methyl-D-erythritol 2-phosphate + ADP + H(+)</text>
        <dbReference type="Rhea" id="RHEA:18437"/>
        <dbReference type="ChEBI" id="CHEBI:15378"/>
        <dbReference type="ChEBI" id="CHEBI:30616"/>
        <dbReference type="ChEBI" id="CHEBI:57823"/>
        <dbReference type="ChEBI" id="CHEBI:57919"/>
        <dbReference type="ChEBI" id="CHEBI:456216"/>
        <dbReference type="EC" id="2.7.1.148"/>
    </reaction>
</comment>
<evidence type="ECO:0000256" key="9">
    <source>
        <dbReference type="ARBA" id="ARBA00032554"/>
    </source>
</evidence>
<dbReference type="PANTHER" id="PTHR43527">
    <property type="entry name" value="4-DIPHOSPHOCYTIDYL-2-C-METHYL-D-ERYTHRITOL KINASE, CHLOROPLASTIC"/>
    <property type="match status" value="1"/>
</dbReference>
<evidence type="ECO:0000256" key="2">
    <source>
        <dbReference type="ARBA" id="ARBA00012052"/>
    </source>
</evidence>